<dbReference type="HOGENOM" id="CLU_849385_0_0_9"/>
<dbReference type="Proteomes" id="UP000004099">
    <property type="component" value="Unassembled WGS sequence"/>
</dbReference>
<keyword evidence="5 7" id="KW-1133">Transmembrane helix</keyword>
<keyword evidence="4 7" id="KW-0812">Transmembrane</keyword>
<evidence type="ECO:0000256" key="3">
    <source>
        <dbReference type="ARBA" id="ARBA00022475"/>
    </source>
</evidence>
<feature type="transmembrane region" description="Helical" evidence="7">
    <location>
        <begin position="5"/>
        <end position="22"/>
    </location>
</feature>
<dbReference type="InterPro" id="IPR002656">
    <property type="entry name" value="Acyl_transf_3_dom"/>
</dbReference>
<evidence type="ECO:0000313" key="10">
    <source>
        <dbReference type="Proteomes" id="UP000004099"/>
    </source>
</evidence>
<evidence type="ECO:0000256" key="7">
    <source>
        <dbReference type="SAM" id="Phobius"/>
    </source>
</evidence>
<keyword evidence="6 7" id="KW-0472">Membrane</keyword>
<feature type="transmembrane region" description="Helical" evidence="7">
    <location>
        <begin position="142"/>
        <end position="160"/>
    </location>
</feature>
<evidence type="ECO:0000259" key="8">
    <source>
        <dbReference type="Pfam" id="PF01757"/>
    </source>
</evidence>
<evidence type="ECO:0000256" key="2">
    <source>
        <dbReference type="ARBA" id="ARBA00007400"/>
    </source>
</evidence>
<proteinExistence type="inferred from homology"/>
<evidence type="ECO:0000256" key="5">
    <source>
        <dbReference type="ARBA" id="ARBA00022989"/>
    </source>
</evidence>
<evidence type="ECO:0000256" key="6">
    <source>
        <dbReference type="ARBA" id="ARBA00023136"/>
    </source>
</evidence>
<dbReference type="AlphaFoldDB" id="E7FRX4"/>
<evidence type="ECO:0000256" key="4">
    <source>
        <dbReference type="ARBA" id="ARBA00022692"/>
    </source>
</evidence>
<feature type="transmembrane region" description="Helical" evidence="7">
    <location>
        <begin position="294"/>
        <end position="315"/>
    </location>
</feature>
<gene>
    <name evidence="9" type="ORF">HMPREF0542_11651</name>
</gene>
<feature type="transmembrane region" description="Helical" evidence="7">
    <location>
        <begin position="198"/>
        <end position="218"/>
    </location>
</feature>
<dbReference type="GO" id="GO:0016413">
    <property type="term" value="F:O-acetyltransferase activity"/>
    <property type="evidence" value="ECO:0007669"/>
    <property type="project" value="TreeGrafter"/>
</dbReference>
<evidence type="ECO:0000256" key="1">
    <source>
        <dbReference type="ARBA" id="ARBA00004651"/>
    </source>
</evidence>
<dbReference type="EMBL" id="ACGS02000044">
    <property type="protein sequence ID" value="EFZ34256.1"/>
    <property type="molecule type" value="Genomic_DNA"/>
</dbReference>
<accession>E7FRX4</accession>
<dbReference type="PANTHER" id="PTHR40074:SF2">
    <property type="entry name" value="O-ACETYLTRANSFERASE WECH"/>
    <property type="match status" value="1"/>
</dbReference>
<feature type="transmembrane region" description="Helical" evidence="7">
    <location>
        <begin position="34"/>
        <end position="57"/>
    </location>
</feature>
<feature type="transmembrane region" description="Helical" evidence="7">
    <location>
        <begin position="117"/>
        <end position="135"/>
    </location>
</feature>
<name>E7FRX4_9LACO</name>
<comment type="subcellular location">
    <subcellularLocation>
        <location evidence="1">Cell membrane</location>
        <topology evidence="1">Multi-pass membrane protein</topology>
    </subcellularLocation>
</comment>
<organism evidence="9 10">
    <name type="scientific">Ligilactobacillus ruminis ATCC 25644</name>
    <dbReference type="NCBI Taxonomy" id="525362"/>
    <lineage>
        <taxon>Bacteria</taxon>
        <taxon>Bacillati</taxon>
        <taxon>Bacillota</taxon>
        <taxon>Bacilli</taxon>
        <taxon>Lactobacillales</taxon>
        <taxon>Lactobacillaceae</taxon>
        <taxon>Ligilactobacillus</taxon>
    </lineage>
</organism>
<evidence type="ECO:0000313" key="9">
    <source>
        <dbReference type="EMBL" id="EFZ34256.1"/>
    </source>
</evidence>
<dbReference type="GO" id="GO:0009246">
    <property type="term" value="P:enterobacterial common antigen biosynthetic process"/>
    <property type="evidence" value="ECO:0007669"/>
    <property type="project" value="TreeGrafter"/>
</dbReference>
<dbReference type="Pfam" id="PF01757">
    <property type="entry name" value="Acyl_transf_3"/>
    <property type="match status" value="1"/>
</dbReference>
<dbReference type="PANTHER" id="PTHR40074">
    <property type="entry name" value="O-ACETYLTRANSFERASE WECH"/>
    <property type="match status" value="1"/>
</dbReference>
<comment type="similarity">
    <text evidence="2">Belongs to the acyltransferase 3 family.</text>
</comment>
<protein>
    <recommendedName>
        <fullName evidence="8">Acyltransferase 3 domain-containing protein</fullName>
    </recommendedName>
</protein>
<reference evidence="9 10" key="1">
    <citation type="submission" date="2011-01" db="EMBL/GenBank/DDBJ databases">
        <authorList>
            <person name="Muzny D."/>
            <person name="Qin X."/>
            <person name="Buhay C."/>
            <person name="Dugan-Rocha S."/>
            <person name="Ding Y."/>
            <person name="Chen G."/>
            <person name="Hawes A."/>
            <person name="Holder M."/>
            <person name="Jhangiani S."/>
            <person name="Johnson A."/>
            <person name="Khan Z."/>
            <person name="Li Z."/>
            <person name="Liu W."/>
            <person name="Liu X."/>
            <person name="Perez L."/>
            <person name="Shen H."/>
            <person name="Wang Q."/>
            <person name="Watt J."/>
            <person name="Xi L."/>
            <person name="Xin Y."/>
            <person name="Zhou J."/>
            <person name="Deng J."/>
            <person name="Jiang H."/>
            <person name="Liu Y."/>
            <person name="Qu J."/>
            <person name="Song X.-Z."/>
            <person name="Zhang L."/>
            <person name="Villasana D."/>
            <person name="Johnson A."/>
            <person name="Liu J."/>
            <person name="Liyanage D."/>
            <person name="Lorensuhewa L."/>
            <person name="Robinson T."/>
            <person name="Song A."/>
            <person name="Song B.-B."/>
            <person name="Dinh H."/>
            <person name="Thornton R."/>
            <person name="Coyle M."/>
            <person name="Francisco L."/>
            <person name="Jackson L."/>
            <person name="Javaid M."/>
            <person name="Korchina V."/>
            <person name="Kovar C."/>
            <person name="Mata R."/>
            <person name="Mathew T."/>
            <person name="Ngo R."/>
            <person name="Nguyen L."/>
            <person name="Nguyen N."/>
            <person name="Okwuonu G."/>
            <person name="Ongeri F."/>
            <person name="Pham C."/>
            <person name="Simmons D."/>
            <person name="Wilczek-Boney K."/>
            <person name="Hale W."/>
            <person name="Jakkamsetti A."/>
            <person name="Pham P."/>
            <person name="Ruth R."/>
            <person name="San Lucas F."/>
            <person name="Warren J."/>
            <person name="Zhang J."/>
            <person name="Zhao Z."/>
            <person name="Zhou C."/>
            <person name="Zhu D."/>
            <person name="Lee S."/>
            <person name="Bess C."/>
            <person name="Blankenburg K."/>
            <person name="Forbes L."/>
            <person name="Fu Q."/>
            <person name="Gubbala S."/>
            <person name="Hirani K."/>
            <person name="Jayaseelan J.C."/>
            <person name="Lara F."/>
            <person name="Munidasa M."/>
            <person name="Palculict T."/>
            <person name="Patil S."/>
            <person name="Pu L.-L."/>
            <person name="Saada N."/>
            <person name="Tang L."/>
            <person name="Weissenberger G."/>
            <person name="Zhu Y."/>
            <person name="Hemphill L."/>
            <person name="Shang Y."/>
            <person name="Youmans B."/>
            <person name="Ayvaz T."/>
            <person name="Ross M."/>
            <person name="Santibanez J."/>
            <person name="Aqrawi P."/>
            <person name="Gross S."/>
            <person name="Joshi V."/>
            <person name="Fowler G."/>
            <person name="Nazareth L."/>
            <person name="Reid J."/>
            <person name="Worley K."/>
            <person name="Petrosino J."/>
            <person name="Highlander S."/>
            <person name="Gibbs R."/>
        </authorList>
    </citation>
    <scope>NUCLEOTIDE SEQUENCE [LARGE SCALE GENOMIC DNA]</scope>
    <source>
        <strain evidence="9 10">ATCC 25644</strain>
    </source>
</reference>
<feature type="transmembrane region" description="Helical" evidence="7">
    <location>
        <begin position="78"/>
        <end position="97"/>
    </location>
</feature>
<keyword evidence="3" id="KW-1003">Cell membrane</keyword>
<comment type="caution">
    <text evidence="9">The sequence shown here is derived from an EMBL/GenBank/DDBJ whole genome shotgun (WGS) entry which is preliminary data.</text>
</comment>
<feature type="domain" description="Acyltransferase 3" evidence="8">
    <location>
        <begin position="2"/>
        <end position="312"/>
    </location>
</feature>
<feature type="transmembrane region" description="Helical" evidence="7">
    <location>
        <begin position="230"/>
        <end position="249"/>
    </location>
</feature>
<sequence length="327" mass="38424">MMLSIIIYHCIAIWMPGGWFIVKTEERNVVLSCIAQWMNLIHIYVFTFASGYIYSVMRFERNHYNSFWIFLKKKIKRLLIPYVFVCVVWIIPFYVLFYKSSLGDIIYKYVLAYSPSQLWYIIMLFMVFVIAYLFGDKLYNLSIIRIVALFVGFETLYLMLDRYTSLPFQSAMCVKFMPYFVLGMNGKVIIEVFKNRSRVFAASTIAAHIIFFVIYILSTSPIISIKVLNFLSATICSITGIFLVFIVYHEIEDNAIFSSHFFIELKENSFQMYLFHQQIIWCVLYVFYGKLPVLLVVLISFVLSFSVSMIISKILKRNILTRQFVGG</sequence>
<dbReference type="GO" id="GO:0005886">
    <property type="term" value="C:plasma membrane"/>
    <property type="evidence" value="ECO:0007669"/>
    <property type="project" value="UniProtKB-SubCell"/>
</dbReference>